<dbReference type="SMART" id="SM00636">
    <property type="entry name" value="Glyco_18"/>
    <property type="match status" value="1"/>
</dbReference>
<protein>
    <submittedName>
        <fullName evidence="4">LysM peptidoglycan-binding domain-containing protein</fullName>
    </submittedName>
</protein>
<evidence type="ECO:0000313" key="4">
    <source>
        <dbReference type="EMBL" id="MRX70770.1"/>
    </source>
</evidence>
<dbReference type="PANTHER" id="PTHR46066">
    <property type="entry name" value="CHITINASE DOMAIN-CONTAINING PROTEIN 1 FAMILY MEMBER"/>
    <property type="match status" value="1"/>
</dbReference>
<dbReference type="Pfam" id="PF00704">
    <property type="entry name" value="Glyco_hydro_18"/>
    <property type="match status" value="1"/>
</dbReference>
<dbReference type="PANTHER" id="PTHR46066:SF2">
    <property type="entry name" value="CHITINASE DOMAIN-CONTAINING PROTEIN 1"/>
    <property type="match status" value="1"/>
</dbReference>
<dbReference type="GO" id="GO:0005975">
    <property type="term" value="P:carbohydrate metabolic process"/>
    <property type="evidence" value="ECO:0007669"/>
    <property type="project" value="InterPro"/>
</dbReference>
<evidence type="ECO:0000256" key="1">
    <source>
        <dbReference type="ARBA" id="ARBA00023295"/>
    </source>
</evidence>
<dbReference type="RefSeq" id="WP_154305890.1">
    <property type="nucleotide sequence ID" value="NZ_WKKI01000001.1"/>
</dbReference>
<dbReference type="SMART" id="SM00257">
    <property type="entry name" value="LysM"/>
    <property type="match status" value="2"/>
</dbReference>
<dbReference type="Gene3D" id="3.20.20.80">
    <property type="entry name" value="Glycosidases"/>
    <property type="match status" value="1"/>
</dbReference>
<dbReference type="SUPFAM" id="SSF51445">
    <property type="entry name" value="(Trans)glycosidases"/>
    <property type="match status" value="1"/>
</dbReference>
<dbReference type="EMBL" id="WKKI01000001">
    <property type="protein sequence ID" value="MRX70770.1"/>
    <property type="molecule type" value="Genomic_DNA"/>
</dbReference>
<dbReference type="InterPro" id="IPR036779">
    <property type="entry name" value="LysM_dom_sf"/>
</dbReference>
<evidence type="ECO:0000313" key="5">
    <source>
        <dbReference type="Proteomes" id="UP000448867"/>
    </source>
</evidence>
<evidence type="ECO:0000259" key="2">
    <source>
        <dbReference type="PROSITE" id="PS51782"/>
    </source>
</evidence>
<dbReference type="CDD" id="cd00118">
    <property type="entry name" value="LysM"/>
    <property type="match status" value="2"/>
</dbReference>
<dbReference type="InterPro" id="IPR001223">
    <property type="entry name" value="Glyco_hydro18_cat"/>
</dbReference>
<gene>
    <name evidence="4" type="ORF">GJU40_01135</name>
</gene>
<organism evidence="4 5">
    <name type="scientific">Metabacillus lacus</name>
    <dbReference type="NCBI Taxonomy" id="1983721"/>
    <lineage>
        <taxon>Bacteria</taxon>
        <taxon>Bacillati</taxon>
        <taxon>Bacillota</taxon>
        <taxon>Bacilli</taxon>
        <taxon>Bacillales</taxon>
        <taxon>Bacillaceae</taxon>
        <taxon>Metabacillus</taxon>
    </lineage>
</organism>
<dbReference type="InterPro" id="IPR011583">
    <property type="entry name" value="Chitinase_II/V-like_cat"/>
</dbReference>
<dbReference type="InterPro" id="IPR018392">
    <property type="entry name" value="LysM"/>
</dbReference>
<proteinExistence type="predicted"/>
<keyword evidence="1" id="KW-0378">Hydrolase</keyword>
<dbReference type="GO" id="GO:0012505">
    <property type="term" value="C:endomembrane system"/>
    <property type="evidence" value="ECO:0007669"/>
    <property type="project" value="TreeGrafter"/>
</dbReference>
<dbReference type="Proteomes" id="UP000448867">
    <property type="component" value="Unassembled WGS sequence"/>
</dbReference>
<accession>A0A7X2IW04</accession>
<name>A0A7X2IW04_9BACI</name>
<dbReference type="SUPFAM" id="SSF54106">
    <property type="entry name" value="LysM domain"/>
    <property type="match status" value="2"/>
</dbReference>
<dbReference type="PROSITE" id="PS51782">
    <property type="entry name" value="LYSM"/>
    <property type="match status" value="2"/>
</dbReference>
<dbReference type="OrthoDB" id="9769314at2"/>
<dbReference type="InterPro" id="IPR017853">
    <property type="entry name" value="GH"/>
</dbReference>
<dbReference type="GO" id="GO:0070492">
    <property type="term" value="F:oligosaccharide binding"/>
    <property type="evidence" value="ECO:0007669"/>
    <property type="project" value="TreeGrafter"/>
</dbReference>
<dbReference type="AlphaFoldDB" id="A0A7X2IW04"/>
<feature type="domain" description="LysM" evidence="2">
    <location>
        <begin position="53"/>
        <end position="97"/>
    </location>
</feature>
<dbReference type="GO" id="GO:0016798">
    <property type="term" value="F:hydrolase activity, acting on glycosyl bonds"/>
    <property type="evidence" value="ECO:0007669"/>
    <property type="project" value="UniProtKB-KW"/>
</dbReference>
<dbReference type="Pfam" id="PF01476">
    <property type="entry name" value="LysM"/>
    <property type="match status" value="2"/>
</dbReference>
<dbReference type="Gene3D" id="3.10.50.10">
    <property type="match status" value="1"/>
</dbReference>
<dbReference type="InterPro" id="IPR029070">
    <property type="entry name" value="Chitinase_insertion_sf"/>
</dbReference>
<dbReference type="PROSITE" id="PS51910">
    <property type="entry name" value="GH18_2"/>
    <property type="match status" value="1"/>
</dbReference>
<comment type="caution">
    <text evidence="4">The sequence shown here is derived from an EMBL/GenBank/DDBJ whole genome shotgun (WGS) entry which is preliminary data.</text>
</comment>
<feature type="domain" description="GH18" evidence="3">
    <location>
        <begin position="105"/>
        <end position="426"/>
    </location>
</feature>
<keyword evidence="5" id="KW-1185">Reference proteome</keyword>
<reference evidence="4 5" key="1">
    <citation type="submission" date="2019-11" db="EMBL/GenBank/DDBJ databases">
        <title>Bacillus lacus genome.</title>
        <authorList>
            <person name="Allen C.J."/>
            <person name="Newman J.D."/>
        </authorList>
    </citation>
    <scope>NUCLEOTIDE SEQUENCE [LARGE SCALE GENOMIC DNA]</scope>
    <source>
        <strain evidence="4 5">KCTC 33946</strain>
    </source>
</reference>
<dbReference type="GO" id="GO:0008061">
    <property type="term" value="F:chitin binding"/>
    <property type="evidence" value="ECO:0007669"/>
    <property type="project" value="InterPro"/>
</dbReference>
<sequence length="426" mass="47756">MFIHVVQKGDTLWQLSSMYGADVSEIAALNGLTSDRLVPGLSLIFPAASLPIRLHKVSSGDTLWQLSMLYQTSVESITAANPGVEPFQLLIGSVLRIPSPIKRLTRLLGFTFPYNQEMVINVLENLGRYLTYLAVVGYSFTEEGYAYEESPVTGIIERSRQLNVIPLLMIRNIGRDGDFSAELAGSVLRDPVYRRNLVRSISNLMVSRGYGGVSIDFEFIPPPQREAFSEFLRELKAEIGNSILHVNVHAKTEDIPTNRIIGAYDYKAIAEASDIVAVMTIDYGYPTGPPNPVSPYNWMEEVIQYSLTEIPAGKLQIALPLYGYDWELPSYSTTARSSLDSQNLAIANWSPIFYVPAARTPGYGYINNGMRHLVWFDDGRSYQEKYGLIDLYKLHGATVWQLSLQAPQHWIIVDRNLTIIKDSFPD</sequence>
<keyword evidence="1" id="KW-0326">Glycosidase</keyword>
<feature type="domain" description="LysM" evidence="2">
    <location>
        <begin position="2"/>
        <end position="52"/>
    </location>
</feature>
<dbReference type="Gene3D" id="3.10.350.10">
    <property type="entry name" value="LysM domain"/>
    <property type="match status" value="2"/>
</dbReference>
<evidence type="ECO:0000259" key="3">
    <source>
        <dbReference type="PROSITE" id="PS51910"/>
    </source>
</evidence>